<dbReference type="CDD" id="cd11386">
    <property type="entry name" value="MCP_signal"/>
    <property type="match status" value="1"/>
</dbReference>
<feature type="transmembrane region" description="Helical" evidence="6">
    <location>
        <begin position="198"/>
        <end position="220"/>
    </location>
</feature>
<name>A0A846N4Q1_9PROT</name>
<keyword evidence="6" id="KW-0472">Membrane</keyword>
<evidence type="ECO:0000256" key="5">
    <source>
        <dbReference type="SAM" id="MobiDB-lite"/>
    </source>
</evidence>
<evidence type="ECO:0000256" key="4">
    <source>
        <dbReference type="PROSITE-ProRule" id="PRU00284"/>
    </source>
</evidence>
<keyword evidence="2" id="KW-0145">Chemotaxis</keyword>
<comment type="subcellular location">
    <subcellularLocation>
        <location evidence="1">Membrane</location>
    </subcellularLocation>
</comment>
<reference evidence="9 10" key="1">
    <citation type="submission" date="2020-03" db="EMBL/GenBank/DDBJ databases">
        <title>Genomic Encyclopedia of Type Strains, Phase IV (KMG-IV): sequencing the most valuable type-strain genomes for metagenomic binning, comparative biology and taxonomic classification.</title>
        <authorList>
            <person name="Goeker M."/>
        </authorList>
    </citation>
    <scope>NUCLEOTIDE SEQUENCE [LARGE SCALE GENOMIC DNA]</scope>
    <source>
        <strain evidence="9 10">DSM 19867</strain>
    </source>
</reference>
<accession>A0A846N4Q1</accession>
<keyword evidence="6" id="KW-1133">Transmembrane helix</keyword>
<dbReference type="PANTHER" id="PTHR43531">
    <property type="entry name" value="PROTEIN ICFG"/>
    <property type="match status" value="1"/>
</dbReference>
<dbReference type="InterPro" id="IPR003660">
    <property type="entry name" value="HAMP_dom"/>
</dbReference>
<dbReference type="GO" id="GO:0007165">
    <property type="term" value="P:signal transduction"/>
    <property type="evidence" value="ECO:0007669"/>
    <property type="project" value="UniProtKB-KW"/>
</dbReference>
<dbReference type="GO" id="GO:0006935">
    <property type="term" value="P:chemotaxis"/>
    <property type="evidence" value="ECO:0007669"/>
    <property type="project" value="UniProtKB-KW"/>
</dbReference>
<sequence length="641" mass="68059">MAVMGFRLADMPLMVKMAFAPTLALVALAGVAWVSIGAQKHSAEELNNVVHVEMVKSLEMKNISEKIQIAHGDLYMLLTHAAAKIDAGKIDTQTKDLIASLNALQTRLKALEPKMNAQQKPLITKLEKQLDETKSAVDLVGSMVSADFSAAASFVDPFEKSYQQMGATLDQLVKVTQEGTNVQAEASAKRAADTQNSITTIAIITLLLVAGLGVAGVLVLRRDVKKIAEATEALANGNTNVDIQAMQRGDEFGAIVRSLEVFRTNEAKLAEVRIEQEENAKAVDLVVTSLADALNRLADGDLTFRIRTEFKGGYSKVRDDFNAAMHKLEETLRTIWQVMFNVQSGSNEISRAADDMSRRTEHQAATLEETAATIDNITTTVKKTAEGALNAREAVKTAKEDATRTGAVVTDAVSAMHEIEKSAAQIGQIVGVIDEIAFQTNLLALNAGIEAARAGDAGRGFAVVASEVRALSHRSADAAKQIKSLIGTSTTKINQGVGLVVEAGKALDRIVNQVTEINSVVSDITDSAQEESNSLAQVNTAVAELDGVTQGNAAMVEEATASSHSLATETQNLASLLGRFKVNGVEGQVIKNEAPAVKRERAKPAAAAPAAAPARPKREKVAVNAAPAPAAPAPSDDWEEF</sequence>
<evidence type="ECO:0000259" key="8">
    <source>
        <dbReference type="PROSITE" id="PS50885"/>
    </source>
</evidence>
<dbReference type="SMART" id="SM00283">
    <property type="entry name" value="MA"/>
    <property type="match status" value="1"/>
</dbReference>
<feature type="region of interest" description="Disordered" evidence="5">
    <location>
        <begin position="596"/>
        <end position="641"/>
    </location>
</feature>
<dbReference type="PANTHER" id="PTHR43531:SF11">
    <property type="entry name" value="METHYL-ACCEPTING CHEMOTAXIS PROTEIN 3"/>
    <property type="match status" value="1"/>
</dbReference>
<organism evidence="9 10">
    <name type="scientific">Rhizomicrobium palustre</name>
    <dbReference type="NCBI Taxonomy" id="189966"/>
    <lineage>
        <taxon>Bacteria</taxon>
        <taxon>Pseudomonadati</taxon>
        <taxon>Pseudomonadota</taxon>
        <taxon>Alphaproteobacteria</taxon>
        <taxon>Micropepsales</taxon>
        <taxon>Micropepsaceae</taxon>
        <taxon>Rhizomicrobium</taxon>
    </lineage>
</organism>
<comment type="similarity">
    <text evidence="3">Belongs to the methyl-accepting chemotaxis (MCP) protein family.</text>
</comment>
<evidence type="ECO:0000259" key="7">
    <source>
        <dbReference type="PROSITE" id="PS50111"/>
    </source>
</evidence>
<evidence type="ECO:0000256" key="2">
    <source>
        <dbReference type="ARBA" id="ARBA00022500"/>
    </source>
</evidence>
<evidence type="ECO:0000313" key="10">
    <source>
        <dbReference type="Proteomes" id="UP000570514"/>
    </source>
</evidence>
<feature type="domain" description="Methyl-accepting transducer" evidence="7">
    <location>
        <begin position="338"/>
        <end position="567"/>
    </location>
</feature>
<dbReference type="SUPFAM" id="SSF58104">
    <property type="entry name" value="Methyl-accepting chemotaxis protein (MCP) signaling domain"/>
    <property type="match status" value="1"/>
</dbReference>
<comment type="caution">
    <text evidence="9">The sequence shown here is derived from an EMBL/GenBank/DDBJ whole genome shotgun (WGS) entry which is preliminary data.</text>
</comment>
<dbReference type="InterPro" id="IPR004090">
    <property type="entry name" value="Chemotax_Me-accpt_rcpt"/>
</dbReference>
<dbReference type="EMBL" id="JAASRM010000001">
    <property type="protein sequence ID" value="NIK90455.1"/>
    <property type="molecule type" value="Genomic_DNA"/>
</dbReference>
<dbReference type="PRINTS" id="PR00260">
    <property type="entry name" value="CHEMTRNSDUCR"/>
</dbReference>
<keyword evidence="4" id="KW-0807">Transducer</keyword>
<dbReference type="InterPro" id="IPR051310">
    <property type="entry name" value="MCP_chemotaxis"/>
</dbReference>
<dbReference type="PROSITE" id="PS50885">
    <property type="entry name" value="HAMP"/>
    <property type="match status" value="2"/>
</dbReference>
<dbReference type="Pfam" id="PF00015">
    <property type="entry name" value="MCPsignal"/>
    <property type="match status" value="1"/>
</dbReference>
<dbReference type="Proteomes" id="UP000570514">
    <property type="component" value="Unassembled WGS sequence"/>
</dbReference>
<dbReference type="GO" id="GO:0004888">
    <property type="term" value="F:transmembrane signaling receptor activity"/>
    <property type="evidence" value="ECO:0007669"/>
    <property type="project" value="InterPro"/>
</dbReference>
<evidence type="ECO:0000256" key="6">
    <source>
        <dbReference type="SAM" id="Phobius"/>
    </source>
</evidence>
<feature type="compositionally biased region" description="Low complexity" evidence="5">
    <location>
        <begin position="604"/>
        <end position="614"/>
    </location>
</feature>
<dbReference type="InterPro" id="IPR004089">
    <property type="entry name" value="MCPsignal_dom"/>
</dbReference>
<dbReference type="GO" id="GO:0016020">
    <property type="term" value="C:membrane"/>
    <property type="evidence" value="ECO:0007669"/>
    <property type="project" value="UniProtKB-SubCell"/>
</dbReference>
<dbReference type="AlphaFoldDB" id="A0A846N4Q1"/>
<dbReference type="FunFam" id="1.10.287.950:FF:000001">
    <property type="entry name" value="Methyl-accepting chemotaxis sensory transducer"/>
    <property type="match status" value="1"/>
</dbReference>
<dbReference type="SMART" id="SM00304">
    <property type="entry name" value="HAMP"/>
    <property type="match status" value="2"/>
</dbReference>
<keyword evidence="6" id="KW-0812">Transmembrane</keyword>
<dbReference type="Gene3D" id="1.10.287.950">
    <property type="entry name" value="Methyl-accepting chemotaxis protein"/>
    <property type="match status" value="1"/>
</dbReference>
<dbReference type="PROSITE" id="PS50111">
    <property type="entry name" value="CHEMOTAXIS_TRANSDUC_2"/>
    <property type="match status" value="1"/>
</dbReference>
<keyword evidence="10" id="KW-1185">Reference proteome</keyword>
<evidence type="ECO:0000313" key="9">
    <source>
        <dbReference type="EMBL" id="NIK90455.1"/>
    </source>
</evidence>
<evidence type="ECO:0000256" key="3">
    <source>
        <dbReference type="ARBA" id="ARBA00029447"/>
    </source>
</evidence>
<protein>
    <submittedName>
        <fullName evidence="9">Methyl-accepting chemotaxis protein</fullName>
    </submittedName>
</protein>
<dbReference type="SUPFAM" id="SSF158472">
    <property type="entry name" value="HAMP domain-like"/>
    <property type="match status" value="1"/>
</dbReference>
<dbReference type="Gene3D" id="6.10.340.10">
    <property type="match status" value="1"/>
</dbReference>
<proteinExistence type="inferred from homology"/>
<dbReference type="RefSeq" id="WP_167085023.1">
    <property type="nucleotide sequence ID" value="NZ_BAAADC010000001.1"/>
</dbReference>
<evidence type="ECO:0000256" key="1">
    <source>
        <dbReference type="ARBA" id="ARBA00004370"/>
    </source>
</evidence>
<gene>
    <name evidence="9" type="ORF">FHS83_003773</name>
</gene>
<dbReference type="Pfam" id="PF00672">
    <property type="entry name" value="HAMP"/>
    <property type="match status" value="1"/>
</dbReference>
<feature type="domain" description="HAMP" evidence="8">
    <location>
        <begin position="281"/>
        <end position="333"/>
    </location>
</feature>
<feature type="domain" description="HAMP" evidence="8">
    <location>
        <begin position="218"/>
        <end position="271"/>
    </location>
</feature>